<comment type="subcellular location">
    <subcellularLocation>
        <location evidence="1">Cell membrane</location>
        <topology evidence="1">Multi-pass membrane protein</topology>
    </subcellularLocation>
</comment>
<evidence type="ECO:0000256" key="3">
    <source>
        <dbReference type="ARBA" id="ARBA00022475"/>
    </source>
</evidence>
<name>A0A6P1KQI0_FAUOS</name>
<gene>
    <name evidence="7" type="ORF">GSF12_11845</name>
</gene>
<comment type="similarity">
    <text evidence="2">Belongs to the UPF0410 family.</text>
</comment>
<evidence type="ECO:0000256" key="2">
    <source>
        <dbReference type="ARBA" id="ARBA00011006"/>
    </source>
</evidence>
<evidence type="ECO:0000256" key="5">
    <source>
        <dbReference type="ARBA" id="ARBA00022989"/>
    </source>
</evidence>
<protein>
    <submittedName>
        <fullName evidence="7">GlsB/YeaQ/YmgE family stress response membrane protein</fullName>
    </submittedName>
</protein>
<dbReference type="EMBL" id="CP047226">
    <property type="protein sequence ID" value="QHG10504.1"/>
    <property type="molecule type" value="Genomic_DNA"/>
</dbReference>
<keyword evidence="6" id="KW-0472">Membrane</keyword>
<dbReference type="Pfam" id="PF04226">
    <property type="entry name" value="Transgly_assoc"/>
    <property type="match status" value="1"/>
</dbReference>
<reference evidence="7" key="1">
    <citation type="journal article" date="2020" name="Microbiol. Resour. Announc.">
        <title>Complete Genome Sequence of Moraxella osloensis Strain YV1, Isolated from an Australian Wastewater Treatment Plant.</title>
        <authorList>
            <person name="Batinovic S."/>
            <person name="Rice D.T.F."/>
            <person name="Seviour R.J."/>
            <person name="Petrovski S."/>
        </authorList>
    </citation>
    <scope>NUCLEOTIDE SEQUENCE</scope>
    <source>
        <strain evidence="7">YV1</strain>
    </source>
</reference>
<dbReference type="PANTHER" id="PTHR33884">
    <property type="entry name" value="UPF0410 PROTEIN YMGE"/>
    <property type="match status" value="1"/>
</dbReference>
<dbReference type="InterPro" id="IPR007341">
    <property type="entry name" value="Transgly_assoc"/>
</dbReference>
<sequence>MSFIYMIIMGLIVGVIARAIKPGADAMGWILTIVLGIIGALVGGFLAGMLGVDASGGFTGLIFSVIGAIIVLFVYELATGKRRIG</sequence>
<dbReference type="PANTHER" id="PTHR33884:SF3">
    <property type="entry name" value="UPF0410 PROTEIN YMGE"/>
    <property type="match status" value="1"/>
</dbReference>
<evidence type="ECO:0000256" key="1">
    <source>
        <dbReference type="ARBA" id="ARBA00004651"/>
    </source>
</evidence>
<organism evidence="7">
    <name type="scientific">Faucicola osloensis</name>
    <name type="common">Moraxella osloensis</name>
    <dbReference type="NCBI Taxonomy" id="34062"/>
    <lineage>
        <taxon>Bacteria</taxon>
        <taxon>Pseudomonadati</taxon>
        <taxon>Pseudomonadota</taxon>
        <taxon>Gammaproteobacteria</taxon>
        <taxon>Moraxellales</taxon>
        <taxon>Moraxellaceae</taxon>
        <taxon>Faucicola</taxon>
    </lineage>
</organism>
<evidence type="ECO:0000313" key="7">
    <source>
        <dbReference type="EMBL" id="QHG10504.1"/>
    </source>
</evidence>
<accession>A0A6P1KQI0</accession>
<keyword evidence="5" id="KW-1133">Transmembrane helix</keyword>
<evidence type="ECO:0000256" key="4">
    <source>
        <dbReference type="ARBA" id="ARBA00022692"/>
    </source>
</evidence>
<proteinExistence type="inferred from homology"/>
<evidence type="ECO:0000256" key="6">
    <source>
        <dbReference type="ARBA" id="ARBA00023136"/>
    </source>
</evidence>
<dbReference type="GO" id="GO:0005886">
    <property type="term" value="C:plasma membrane"/>
    <property type="evidence" value="ECO:0007669"/>
    <property type="project" value="UniProtKB-SubCell"/>
</dbReference>
<keyword evidence="3" id="KW-1003">Cell membrane</keyword>
<dbReference type="AlphaFoldDB" id="A0A6P1KQI0"/>
<keyword evidence="4" id="KW-0812">Transmembrane</keyword>